<evidence type="ECO:0000313" key="7">
    <source>
        <dbReference type="EMBL" id="VDL16701.1"/>
    </source>
</evidence>
<comment type="similarity">
    <text evidence="1">Belongs to the CCDC39 family.</text>
</comment>
<protein>
    <recommendedName>
        <fullName evidence="2">Coiled-coil domain-containing protein 39</fullName>
    </recommendedName>
</protein>
<dbReference type="PANTHER" id="PTHR18962">
    <property type="entry name" value="COILED-COIL DOMAIN-CONTAINING PROTEIN 39"/>
    <property type="match status" value="1"/>
</dbReference>
<reference evidence="7 8" key="2">
    <citation type="submission" date="2018-11" db="EMBL/GenBank/DDBJ databases">
        <authorList>
            <consortium name="Pathogen Informatics"/>
        </authorList>
    </citation>
    <scope>NUCLEOTIDE SEQUENCE [LARGE SCALE GENOMIC DNA]</scope>
</reference>
<dbReference type="STRING" id="6216.A0A158QBV8"/>
<keyword evidence="3 5" id="KW-0175">Coiled coil</keyword>
<dbReference type="PANTHER" id="PTHR18962:SF0">
    <property type="entry name" value="COILED-COIL DOMAIN-CONTAINING PROTEIN 39"/>
    <property type="match status" value="1"/>
</dbReference>
<evidence type="ECO:0000256" key="3">
    <source>
        <dbReference type="ARBA" id="ARBA00023054"/>
    </source>
</evidence>
<organism evidence="9">
    <name type="scientific">Hymenolepis diminuta</name>
    <name type="common">Rat tapeworm</name>
    <dbReference type="NCBI Taxonomy" id="6216"/>
    <lineage>
        <taxon>Eukaryota</taxon>
        <taxon>Metazoa</taxon>
        <taxon>Spiralia</taxon>
        <taxon>Lophotrochozoa</taxon>
        <taxon>Platyhelminthes</taxon>
        <taxon>Cestoda</taxon>
        <taxon>Eucestoda</taxon>
        <taxon>Cyclophyllidea</taxon>
        <taxon>Hymenolepididae</taxon>
        <taxon>Hymenolepis</taxon>
    </lineage>
</organism>
<name>A0A158QBV8_HYMDI</name>
<dbReference type="AlphaFoldDB" id="A0A158QBV8"/>
<dbReference type="GO" id="GO:0003341">
    <property type="term" value="P:cilium movement"/>
    <property type="evidence" value="ECO:0007669"/>
    <property type="project" value="InterPro"/>
</dbReference>
<feature type="coiled-coil region" evidence="5">
    <location>
        <begin position="356"/>
        <end position="425"/>
    </location>
</feature>
<dbReference type="EMBL" id="UYSG01000075">
    <property type="protein sequence ID" value="VDL16701.1"/>
    <property type="molecule type" value="Genomic_DNA"/>
</dbReference>
<feature type="coiled-coil region" evidence="5">
    <location>
        <begin position="258"/>
        <end position="313"/>
    </location>
</feature>
<feature type="compositionally biased region" description="Basic and acidic residues" evidence="6">
    <location>
        <begin position="919"/>
        <end position="935"/>
    </location>
</feature>
<feature type="coiled-coil region" evidence="5">
    <location>
        <begin position="757"/>
        <end position="812"/>
    </location>
</feature>
<feature type="coiled-coil region" evidence="5">
    <location>
        <begin position="35"/>
        <end position="139"/>
    </location>
</feature>
<evidence type="ECO:0000256" key="5">
    <source>
        <dbReference type="SAM" id="Coils"/>
    </source>
</evidence>
<evidence type="ECO:0000313" key="9">
    <source>
        <dbReference type="WBParaSite" id="HDID_0000056401-mRNA-1"/>
    </source>
</evidence>
<proteinExistence type="inferred from homology"/>
<dbReference type="GO" id="GO:0036159">
    <property type="term" value="P:inner dynein arm assembly"/>
    <property type="evidence" value="ECO:0007669"/>
    <property type="project" value="InterPro"/>
</dbReference>
<evidence type="ECO:0000256" key="1">
    <source>
        <dbReference type="ARBA" id="ARBA00005805"/>
    </source>
</evidence>
<evidence type="ECO:0000256" key="2">
    <source>
        <dbReference type="ARBA" id="ARBA00016725"/>
    </source>
</evidence>
<dbReference type="Proteomes" id="UP000274504">
    <property type="component" value="Unassembled WGS sequence"/>
</dbReference>
<sequence>MEAEMIKEALLETGWKSSFAFPTASRENMKLIELLAEARAKIKEINDGLKMYTEKNSKLEDHLALILNERKLTEQLKLEVDKEIDELEHFIKLAEQENRRTVNDHKRLVDQKKKMTSRLESLENEIFLKSNELQNIKSELDCDQKLAEQFIADCETEHALMKRLEVLNKAENFIIKVINYLQRLTNEESKLGEKRSELVKKLDTMVSKNEVLQLQIDAIAEMSREENKGRQEMLRLWEKTIRQLSDRDEDFSKLGKNYDELLSDISERLARLRELEKLLGSIGQDIKESKIKAKELNKEVSALRSQSREEKADSATTENELQALKRHVTRISEDLSQQCTSNSHLKKSNTKLSMNLLMTENSVETTKRKLENLQTENISTEETLRLVEQELEAEIQCQDLIRKKIDTLKNKRYALIEERNKAESDKKTIEILITGSRQKIQYVEQEIANDELELTRMQKFIYNAMYKLNSLESRIMRMETNKTFDLEGIALEKRVRYLQEQYDDQCQSSKSLTNMIDQFFNEKRLLYLQTDKLKESIQKESYQMDNVNVYIITASRSLDVAIHDRNELLIFFNLCRYQLRRAEEQCRLLKECTLSAEVRSKAITALTRELEVESSERVFKIEAEVRIIKQDTSQIKVDLARRQRRVEQLKSRYDIEVSKISGDEDISFEKAHINLIVKSLMEHTELQAKGDELDQEVKKSEEELKALENTLLVMTTLNENARINGTTQDLELVKSKQDLVEKFNISSEKLKIARENRRILRAAILRFEVEIDSLEEDISKMEKTIASREMDIAKLQKINEELGSKLQRAMKTQTLAKTKALQIKSSLEWDIEIRLLKDFTESVNNLLAFSFKSSPVVDEDILIIAQELFKKSGLKTSILANSVDNSRTSDSKLVRQSIDSRASIAKVVDFNASDVLRTTDEKNSPTRNSVREYSRTRKNTSRPTSTASSATLSICSIHDFFC</sequence>
<feature type="region of interest" description="Disordered" evidence="6">
    <location>
        <begin position="919"/>
        <end position="946"/>
    </location>
</feature>
<dbReference type="GO" id="GO:0060285">
    <property type="term" value="P:cilium-dependent cell motility"/>
    <property type="evidence" value="ECO:0007669"/>
    <property type="project" value="TreeGrafter"/>
</dbReference>
<feature type="coiled-coil region" evidence="5">
    <location>
        <begin position="683"/>
        <end position="717"/>
    </location>
</feature>
<dbReference type="WBParaSite" id="HDID_0000056401-mRNA-1">
    <property type="protein sequence ID" value="HDID_0000056401-mRNA-1"/>
    <property type="gene ID" value="HDID_0000056401"/>
</dbReference>
<accession>A0A158QBV8</accession>
<reference evidence="9" key="1">
    <citation type="submission" date="2016-04" db="UniProtKB">
        <authorList>
            <consortium name="WormBaseParasite"/>
        </authorList>
    </citation>
    <scope>IDENTIFICATION</scope>
</reference>
<evidence type="ECO:0000256" key="4">
    <source>
        <dbReference type="ARBA" id="ARBA00045182"/>
    </source>
</evidence>
<dbReference type="Pfam" id="PF24161">
    <property type="entry name" value="CCDC39"/>
    <property type="match status" value="1"/>
</dbReference>
<gene>
    <name evidence="7" type="ORF">HDID_LOCUS565</name>
</gene>
<evidence type="ECO:0000313" key="8">
    <source>
        <dbReference type="Proteomes" id="UP000274504"/>
    </source>
</evidence>
<dbReference type="InterPro" id="IPR033290">
    <property type="entry name" value="CCDC39"/>
</dbReference>
<evidence type="ECO:0000256" key="6">
    <source>
        <dbReference type="SAM" id="MobiDB-lite"/>
    </source>
</evidence>
<dbReference type="OrthoDB" id="10259720at2759"/>
<comment type="function">
    <text evidence="4">Required for assembly of dynein regulatory complex (DRC) and inner dynein arm (IDA) complexes, which are responsible for ciliary beat regulation, thereby playing a central role in motility in cilia and flagella. Probably acts together with CCDC40 to form a molecular ruler that determines the 96 nanometer (nm) repeat length and arrangements of components in cilia and flagella. Not required for outer dynein arm complexes assembly.</text>
</comment>
<dbReference type="GO" id="GO:0005930">
    <property type="term" value="C:axoneme"/>
    <property type="evidence" value="ECO:0007669"/>
    <property type="project" value="InterPro"/>
</dbReference>